<dbReference type="Pfam" id="PF03706">
    <property type="entry name" value="LPG_synthase_TM"/>
    <property type="match status" value="1"/>
</dbReference>
<dbReference type="GO" id="GO:0005886">
    <property type="term" value="C:plasma membrane"/>
    <property type="evidence" value="ECO:0007669"/>
    <property type="project" value="UniProtKB-SubCell"/>
</dbReference>
<keyword evidence="8" id="KW-1185">Reference proteome</keyword>
<feature type="transmembrane region" description="Helical" evidence="6">
    <location>
        <begin position="266"/>
        <end position="288"/>
    </location>
</feature>
<keyword evidence="2" id="KW-1003">Cell membrane</keyword>
<feature type="transmembrane region" description="Helical" evidence="6">
    <location>
        <begin position="14"/>
        <end position="32"/>
    </location>
</feature>
<evidence type="ECO:0000313" key="7">
    <source>
        <dbReference type="EMBL" id="GAP13763.1"/>
    </source>
</evidence>
<feature type="transmembrane region" description="Helical" evidence="6">
    <location>
        <begin position="120"/>
        <end position="144"/>
    </location>
</feature>
<reference evidence="7" key="1">
    <citation type="submission" date="2015-07" db="EMBL/GenBank/DDBJ databases">
        <title>Draft Genome Sequences of Anaerolinea thermolimosa IMO-1, Bellilinea caldifistulae GOMI-1, Leptolinea tardivitalis YMTK-2, Levilinea saccharolytica KIBI-1,Longilinea arvoryzae KOME-1, Previously Described as Members of the Anaerolineaceae (Chloroflexi).</title>
        <authorList>
            <person name="Sekiguchi Y."/>
            <person name="Ohashi A."/>
            <person name="Matsuura N."/>
            <person name="Tourlousse M.D."/>
        </authorList>
    </citation>
    <scope>NUCLEOTIDE SEQUENCE [LARGE SCALE GENOMIC DNA]</scope>
    <source>
        <strain evidence="7">KOME-1</strain>
    </source>
</reference>
<keyword evidence="5 6" id="KW-0472">Membrane</keyword>
<evidence type="ECO:0000256" key="1">
    <source>
        <dbReference type="ARBA" id="ARBA00004651"/>
    </source>
</evidence>
<feature type="transmembrane region" description="Helical" evidence="6">
    <location>
        <begin position="234"/>
        <end position="254"/>
    </location>
</feature>
<accession>A0A0S7BGT3</accession>
<dbReference type="RefSeq" id="WP_075073080.1">
    <property type="nucleotide sequence ID" value="NZ_DF967972.1"/>
</dbReference>
<evidence type="ECO:0000313" key="8">
    <source>
        <dbReference type="Proteomes" id="UP000055060"/>
    </source>
</evidence>
<dbReference type="AlphaFoldDB" id="A0A0S7BGT3"/>
<evidence type="ECO:0000256" key="6">
    <source>
        <dbReference type="SAM" id="Phobius"/>
    </source>
</evidence>
<dbReference type="InterPro" id="IPR022791">
    <property type="entry name" value="L-PG_synthase/AglD"/>
</dbReference>
<evidence type="ECO:0000256" key="4">
    <source>
        <dbReference type="ARBA" id="ARBA00022989"/>
    </source>
</evidence>
<feature type="transmembrane region" description="Helical" evidence="6">
    <location>
        <begin position="47"/>
        <end position="73"/>
    </location>
</feature>
<dbReference type="STRING" id="360412.LARV_01518"/>
<sequence length="317" mass="36595">MNIKTLIKIINTKWLKFALQIIIFLFCGWYIWKNLQQLDFGSLSINYWWMILSLLITMIGTFLGAVSWLLTLLSFGQKLTFSKICDIQFKSSLAKYIPGYGWQLVGKGYMSINAGIPASITGISIIFEYIEIFITGVFLMAFFYPHGIDFQIPIIRSISNNIHLLQIVSIFLLVCAPIILIRFLKMLYQKEQKIDFEWKWTILLVGLMVMTWIINSFGFYQMFFAISVYKKMSFQLTIFFLTLTFLIGLIIIVVPGSIGVREAIFIFLLSPFIGVSQAGLIAIFYRIITIASEVLVLFLSNIWQHFHKNILLTENNS</sequence>
<evidence type="ECO:0000256" key="2">
    <source>
        <dbReference type="ARBA" id="ARBA00022475"/>
    </source>
</evidence>
<gene>
    <name evidence="7" type="ORF">LARV_01518</name>
</gene>
<dbReference type="EMBL" id="DF967972">
    <property type="protein sequence ID" value="GAP13763.1"/>
    <property type="molecule type" value="Genomic_DNA"/>
</dbReference>
<proteinExistence type="predicted"/>
<organism evidence="7">
    <name type="scientific">Longilinea arvoryzae</name>
    <dbReference type="NCBI Taxonomy" id="360412"/>
    <lineage>
        <taxon>Bacteria</taxon>
        <taxon>Bacillati</taxon>
        <taxon>Chloroflexota</taxon>
        <taxon>Anaerolineae</taxon>
        <taxon>Anaerolineales</taxon>
        <taxon>Anaerolineaceae</taxon>
        <taxon>Longilinea</taxon>
    </lineage>
</organism>
<evidence type="ECO:0000256" key="5">
    <source>
        <dbReference type="ARBA" id="ARBA00023136"/>
    </source>
</evidence>
<keyword evidence="3 6" id="KW-0812">Transmembrane</keyword>
<dbReference type="OrthoDB" id="2542372at2"/>
<keyword evidence="4 6" id="KW-1133">Transmembrane helix</keyword>
<name>A0A0S7BGT3_9CHLR</name>
<feature type="transmembrane region" description="Helical" evidence="6">
    <location>
        <begin position="196"/>
        <end position="214"/>
    </location>
</feature>
<dbReference type="Proteomes" id="UP000055060">
    <property type="component" value="Unassembled WGS sequence"/>
</dbReference>
<protein>
    <submittedName>
        <fullName evidence="7">Uncharacterized protein</fullName>
    </submittedName>
</protein>
<evidence type="ECO:0000256" key="3">
    <source>
        <dbReference type="ARBA" id="ARBA00022692"/>
    </source>
</evidence>
<feature type="transmembrane region" description="Helical" evidence="6">
    <location>
        <begin position="164"/>
        <end position="184"/>
    </location>
</feature>
<comment type="subcellular location">
    <subcellularLocation>
        <location evidence="1">Cell membrane</location>
        <topology evidence="1">Multi-pass membrane protein</topology>
    </subcellularLocation>
</comment>